<dbReference type="RefSeq" id="WP_050080792.1">
    <property type="nucleotide sequence ID" value="NZ_CABHYD010000276.1"/>
</dbReference>
<feature type="active site" description="Nucleophile" evidence="4">
    <location>
        <position position="62"/>
    </location>
</feature>
<dbReference type="PROSITE" id="PS51635">
    <property type="entry name" value="PNPLA"/>
    <property type="match status" value="1"/>
</dbReference>
<sequence>MVGYRIPITLGNIEPLAYKPYQPGKMALVCEGGGQRGIFTAGVLDEFQRARFNPFDLMIGTSAGAQNLSAFICGQPGYARRVITRYTTTADFFNPLRFVRGGHLIDLDWLVDITAQQLPLAMDHAEQHLINGREFLMCACRSDDFEPTYISPTRESWLPALKASSAIPGLYRQGVDLDGISYLDGGISDAIPVEEAYRRGADTIVVIRTVPSQAYYTPQWMKRMEHLLSESSLQQLVRIMQQHEQSYHRIQQFIEKPPGDLRVFEIYPPKPLASNALGSRVAALNQDYHLGRRCGRYFLATVGHWLLPRDAENSAESANDKTAIPLSRRMIQPQDMNQPKDLNLLDDGAEWLDGDDASFDITQTPDMIRPVDAVAGANQPLPAQMAVTDSGLIVPTTASSKGKKTSLAGEIILSSDVDNTKGGTA</sequence>
<name>A0AA90XVJ8_9GAMM</name>
<gene>
    <name evidence="6" type="ORF">HB980_09770</name>
</gene>
<evidence type="ECO:0000313" key="7">
    <source>
        <dbReference type="Proteomes" id="UP000698240"/>
    </source>
</evidence>
<feature type="short sequence motif" description="GXGXXG" evidence="4">
    <location>
        <begin position="32"/>
        <end position="37"/>
    </location>
</feature>
<feature type="domain" description="PNPLA" evidence="5">
    <location>
        <begin position="28"/>
        <end position="197"/>
    </location>
</feature>
<dbReference type="CDD" id="cd07208">
    <property type="entry name" value="Pat_hypo_Ecoli_yjju_like"/>
    <property type="match status" value="1"/>
</dbReference>
<keyword evidence="2 4" id="KW-0442">Lipid degradation</keyword>
<evidence type="ECO:0000259" key="5">
    <source>
        <dbReference type="PROSITE" id="PS51635"/>
    </source>
</evidence>
<protein>
    <submittedName>
        <fullName evidence="6">Patatin family protein</fullName>
    </submittedName>
</protein>
<reference evidence="6" key="1">
    <citation type="submission" date="2020-03" db="EMBL/GenBank/DDBJ databases">
        <authorList>
            <person name="Kislichkina A."/>
            <person name="Dentovskaya S."/>
            <person name="Shaikhutdinov R."/>
            <person name="Ivanov S."/>
            <person name="Sizova A."/>
            <person name="Solomentsev V."/>
            <person name="Bogun A."/>
        </authorList>
    </citation>
    <scope>NUCLEOTIDE SEQUENCE</scope>
    <source>
        <strain evidence="6">SCPM-O-B-8025</strain>
    </source>
</reference>
<evidence type="ECO:0000313" key="6">
    <source>
        <dbReference type="EMBL" id="NIL26836.1"/>
    </source>
</evidence>
<dbReference type="AlphaFoldDB" id="A0AA90XVJ8"/>
<comment type="caution">
    <text evidence="6">The sequence shown here is derived from an EMBL/GenBank/DDBJ whole genome shotgun (WGS) entry which is preliminary data.</text>
</comment>
<dbReference type="Proteomes" id="UP000698240">
    <property type="component" value="Unassembled WGS sequence"/>
</dbReference>
<dbReference type="Pfam" id="PF01734">
    <property type="entry name" value="Patatin"/>
    <property type="match status" value="1"/>
</dbReference>
<dbReference type="SUPFAM" id="SSF52151">
    <property type="entry name" value="FabD/lysophospholipase-like"/>
    <property type="match status" value="1"/>
</dbReference>
<dbReference type="InterPro" id="IPR002641">
    <property type="entry name" value="PNPLA_dom"/>
</dbReference>
<keyword evidence="3 4" id="KW-0443">Lipid metabolism</keyword>
<dbReference type="EMBL" id="JAASAN010000003">
    <property type="protein sequence ID" value="NIL26836.1"/>
    <property type="molecule type" value="Genomic_DNA"/>
</dbReference>
<dbReference type="InterPro" id="IPR050301">
    <property type="entry name" value="NTE"/>
</dbReference>
<dbReference type="InterPro" id="IPR045943">
    <property type="entry name" value="DUF6363"/>
</dbReference>
<dbReference type="GO" id="GO:0016042">
    <property type="term" value="P:lipid catabolic process"/>
    <property type="evidence" value="ECO:0007669"/>
    <property type="project" value="UniProtKB-UniRule"/>
</dbReference>
<feature type="active site" description="Proton acceptor" evidence="4">
    <location>
        <position position="184"/>
    </location>
</feature>
<dbReference type="GO" id="GO:0016787">
    <property type="term" value="F:hydrolase activity"/>
    <property type="evidence" value="ECO:0007669"/>
    <property type="project" value="UniProtKB-UniRule"/>
</dbReference>
<evidence type="ECO:0000256" key="4">
    <source>
        <dbReference type="PROSITE-ProRule" id="PRU01161"/>
    </source>
</evidence>
<feature type="short sequence motif" description="DGA/G" evidence="4">
    <location>
        <begin position="184"/>
        <end position="186"/>
    </location>
</feature>
<dbReference type="PANTHER" id="PTHR14226:SF25">
    <property type="entry name" value="PHOSPHOESTERASE"/>
    <property type="match status" value="1"/>
</dbReference>
<organism evidence="6 7">
    <name type="scientific">Yersinia massiliensis</name>
    <dbReference type="NCBI Taxonomy" id="419257"/>
    <lineage>
        <taxon>Bacteria</taxon>
        <taxon>Pseudomonadati</taxon>
        <taxon>Pseudomonadota</taxon>
        <taxon>Gammaproteobacteria</taxon>
        <taxon>Enterobacterales</taxon>
        <taxon>Yersiniaceae</taxon>
        <taxon>Yersinia</taxon>
    </lineage>
</organism>
<dbReference type="Pfam" id="PF19890">
    <property type="entry name" value="DUF6363"/>
    <property type="match status" value="1"/>
</dbReference>
<dbReference type="PANTHER" id="PTHR14226">
    <property type="entry name" value="NEUROPATHY TARGET ESTERASE/SWISS CHEESE D.MELANOGASTER"/>
    <property type="match status" value="1"/>
</dbReference>
<proteinExistence type="predicted"/>
<dbReference type="Gene3D" id="3.40.1090.10">
    <property type="entry name" value="Cytosolic phospholipase A2 catalytic domain"/>
    <property type="match status" value="2"/>
</dbReference>
<accession>A0AA90XVJ8</accession>
<keyword evidence="1 4" id="KW-0378">Hydrolase</keyword>
<feature type="short sequence motif" description="GXSXG" evidence="4">
    <location>
        <begin position="60"/>
        <end position="64"/>
    </location>
</feature>
<evidence type="ECO:0000256" key="1">
    <source>
        <dbReference type="ARBA" id="ARBA00022801"/>
    </source>
</evidence>
<dbReference type="InterPro" id="IPR037483">
    <property type="entry name" value="YjjU-like"/>
</dbReference>
<evidence type="ECO:0000256" key="2">
    <source>
        <dbReference type="ARBA" id="ARBA00022963"/>
    </source>
</evidence>
<dbReference type="InterPro" id="IPR016035">
    <property type="entry name" value="Acyl_Trfase/lysoPLipase"/>
</dbReference>
<evidence type="ECO:0000256" key="3">
    <source>
        <dbReference type="ARBA" id="ARBA00023098"/>
    </source>
</evidence>